<sequence>MWNTGRYGSFDFRVGVNFSDNEIRSYNQTPAVLHNLGLQSFNTYAEEILLHTSPKNRENLDITWKYGKWSIFAQELRYGSTLFLPSPALPGVSENPAMLTNLEVSYRILPRWTIALGGRNVGNKYPTRVPYGIRGKLQNQSLYSYFGPYGFSGGMYYARTSLDF</sequence>
<dbReference type="PANTHER" id="PTHR47234">
    <property type="match status" value="1"/>
</dbReference>
<dbReference type="AlphaFoldDB" id="A0A7W4IEA5"/>
<dbReference type="SUPFAM" id="SSF56935">
    <property type="entry name" value="Porins"/>
    <property type="match status" value="1"/>
</dbReference>
<dbReference type="GO" id="GO:0009279">
    <property type="term" value="C:cell outer membrane"/>
    <property type="evidence" value="ECO:0007669"/>
    <property type="project" value="UniProtKB-SubCell"/>
</dbReference>
<evidence type="ECO:0000313" key="5">
    <source>
        <dbReference type="Proteomes" id="UP000589085"/>
    </source>
</evidence>
<accession>A0A7W4IEA5</accession>
<comment type="caution">
    <text evidence="4">The sequence shown here is derived from an EMBL/GenBank/DDBJ whole genome shotgun (WGS) entry which is preliminary data.</text>
</comment>
<comment type="subcellular location">
    <subcellularLocation>
        <location evidence="1">Cell outer membrane</location>
    </subcellularLocation>
</comment>
<evidence type="ECO:0000256" key="1">
    <source>
        <dbReference type="ARBA" id="ARBA00004442"/>
    </source>
</evidence>
<dbReference type="InterPro" id="IPR036942">
    <property type="entry name" value="Beta-barrel_TonB_sf"/>
</dbReference>
<dbReference type="PANTHER" id="PTHR47234:SF3">
    <property type="entry name" value="SECRETIN_TONB SHORT N-TERMINAL DOMAIN-CONTAINING PROTEIN"/>
    <property type="match status" value="1"/>
</dbReference>
<keyword evidence="2" id="KW-0472">Membrane</keyword>
<evidence type="ECO:0000256" key="3">
    <source>
        <dbReference type="ARBA" id="ARBA00023237"/>
    </source>
</evidence>
<proteinExistence type="predicted"/>
<dbReference type="Proteomes" id="UP000589085">
    <property type="component" value="Unassembled WGS sequence"/>
</dbReference>
<organism evidence="4 5">
    <name type="scientific">Gluconacetobacter sacchari</name>
    <dbReference type="NCBI Taxonomy" id="92759"/>
    <lineage>
        <taxon>Bacteria</taxon>
        <taxon>Pseudomonadati</taxon>
        <taxon>Pseudomonadota</taxon>
        <taxon>Alphaproteobacteria</taxon>
        <taxon>Acetobacterales</taxon>
        <taxon>Acetobacteraceae</taxon>
        <taxon>Gluconacetobacter</taxon>
    </lineage>
</organism>
<gene>
    <name evidence="4" type="ORF">HLH48_13940</name>
</gene>
<protein>
    <submittedName>
        <fullName evidence="4">TonB-dependent receptor</fullName>
    </submittedName>
</protein>
<evidence type="ECO:0000256" key="2">
    <source>
        <dbReference type="ARBA" id="ARBA00023136"/>
    </source>
</evidence>
<reference evidence="4 5" key="1">
    <citation type="submission" date="2020-04" db="EMBL/GenBank/DDBJ databases">
        <title>Description of novel Gluconacetobacter.</title>
        <authorList>
            <person name="Sombolestani A."/>
        </authorList>
    </citation>
    <scope>NUCLEOTIDE SEQUENCE [LARGE SCALE GENOMIC DNA]</scope>
    <source>
        <strain evidence="4 5">LMG 19747</strain>
    </source>
</reference>
<keyword evidence="3" id="KW-0998">Cell outer membrane</keyword>
<name>A0A7W4IEA5_9PROT</name>
<keyword evidence="4" id="KW-0675">Receptor</keyword>
<dbReference type="Gene3D" id="2.40.170.20">
    <property type="entry name" value="TonB-dependent receptor, beta-barrel domain"/>
    <property type="match status" value="1"/>
</dbReference>
<evidence type="ECO:0000313" key="4">
    <source>
        <dbReference type="EMBL" id="MBB2161258.1"/>
    </source>
</evidence>
<dbReference type="EMBL" id="JABEQJ010000018">
    <property type="protein sequence ID" value="MBB2161258.1"/>
    <property type="molecule type" value="Genomic_DNA"/>
</dbReference>